<dbReference type="InterPro" id="IPR001387">
    <property type="entry name" value="Cro/C1-type_HTH"/>
</dbReference>
<dbReference type="CDD" id="cd00093">
    <property type="entry name" value="HTH_XRE"/>
    <property type="match status" value="1"/>
</dbReference>
<dbReference type="EMBL" id="PIXC01000004">
    <property type="protein sequence ID" value="PKE26892.1"/>
    <property type="molecule type" value="Genomic_DNA"/>
</dbReference>
<comment type="caution">
    <text evidence="1">The sequence shown here is derived from an EMBL/GenBank/DDBJ whole genome shotgun (WGS) entry which is preliminary data.</text>
</comment>
<gene>
    <name evidence="1" type="ORF">CW686_02940</name>
</gene>
<reference evidence="1 2" key="1">
    <citation type="submission" date="2017-12" db="EMBL/GenBank/DDBJ databases">
        <title>Genomics of Macrococcus caseolyticus.</title>
        <authorList>
            <person name="MacFadyen A.C."/>
            <person name="Paterson G.K."/>
        </authorList>
    </citation>
    <scope>NUCLEOTIDE SEQUENCE [LARGE SCALE GENOMIC DNA]</scope>
    <source>
        <strain evidence="1 2">5788_EF188</strain>
    </source>
</reference>
<dbReference type="Gene3D" id="1.10.260.40">
    <property type="entry name" value="lambda repressor-like DNA-binding domains"/>
    <property type="match status" value="1"/>
</dbReference>
<evidence type="ECO:0000313" key="2">
    <source>
        <dbReference type="Proteomes" id="UP000233482"/>
    </source>
</evidence>
<dbReference type="GeneID" id="61129972"/>
<name>A0A855GY77_9STAP</name>
<accession>A0A855GY77</accession>
<dbReference type="AlphaFoldDB" id="A0A855GY77"/>
<sequence length="68" mass="7883">MNKVVGYRKMIGLAQTDLAKEFNISVQSYRNKEKGRVPFKQSEMLIFKKLLINNGLLDVTIDDIFFNT</sequence>
<evidence type="ECO:0000313" key="1">
    <source>
        <dbReference type="EMBL" id="PKE26892.1"/>
    </source>
</evidence>
<dbReference type="RefSeq" id="WP_101041984.1">
    <property type="nucleotide sequence ID" value="NZ_CP065729.1"/>
</dbReference>
<dbReference type="SUPFAM" id="SSF47413">
    <property type="entry name" value="lambda repressor-like DNA-binding domains"/>
    <property type="match status" value="1"/>
</dbReference>
<organism evidence="1 2">
    <name type="scientific">Macrococcoides caseolyticum</name>
    <dbReference type="NCBI Taxonomy" id="69966"/>
    <lineage>
        <taxon>Bacteria</taxon>
        <taxon>Bacillati</taxon>
        <taxon>Bacillota</taxon>
        <taxon>Bacilli</taxon>
        <taxon>Bacillales</taxon>
        <taxon>Staphylococcaceae</taxon>
        <taxon>Macrococcoides</taxon>
    </lineage>
</organism>
<dbReference type="InterPro" id="IPR010982">
    <property type="entry name" value="Lambda_DNA-bd_dom_sf"/>
</dbReference>
<dbReference type="Proteomes" id="UP000233482">
    <property type="component" value="Unassembled WGS sequence"/>
</dbReference>
<proteinExistence type="predicted"/>
<dbReference type="GO" id="GO:0003677">
    <property type="term" value="F:DNA binding"/>
    <property type="evidence" value="ECO:0007669"/>
    <property type="project" value="InterPro"/>
</dbReference>
<protein>
    <recommendedName>
        <fullName evidence="3">Transcriptional regulator</fullName>
    </recommendedName>
</protein>
<evidence type="ECO:0008006" key="3">
    <source>
        <dbReference type="Google" id="ProtNLM"/>
    </source>
</evidence>